<organism evidence="3">
    <name type="scientific">Mangrovimonas cancribranchiae</name>
    <dbReference type="NCBI Taxonomy" id="3080055"/>
    <lineage>
        <taxon>Bacteria</taxon>
        <taxon>Pseudomonadati</taxon>
        <taxon>Bacteroidota</taxon>
        <taxon>Flavobacteriia</taxon>
        <taxon>Flavobacteriales</taxon>
        <taxon>Flavobacteriaceae</taxon>
        <taxon>Mangrovimonas</taxon>
    </lineage>
</organism>
<reference evidence="3 4" key="1">
    <citation type="submission" date="2023-10" db="EMBL/GenBank/DDBJ databases">
        <title>Culture-based analysis of two novel bacteria associated with mangrove crab gills.</title>
        <authorList>
            <person name="Yang X."/>
            <person name="Garuglieri E."/>
            <person name="Van Goethem M.W."/>
            <person name="Fusi M."/>
            <person name="Marasco R."/>
            <person name="Daffonchio D.G."/>
        </authorList>
    </citation>
    <scope>NUCLEOTIDE SEQUENCE</scope>
    <source>
        <strain evidence="3">UG2-1</strain>
        <strain evidence="2">UG2-2</strain>
        <strain evidence="4">UG2_2</strain>
    </source>
</reference>
<evidence type="ECO:0000313" key="4">
    <source>
        <dbReference type="Proteomes" id="UP001368318"/>
    </source>
</evidence>
<dbReference type="AlphaFoldDB" id="A0AAU6P3I8"/>
<evidence type="ECO:0000313" key="2">
    <source>
        <dbReference type="EMBL" id="WXA02780.1"/>
    </source>
</evidence>
<evidence type="ECO:0000256" key="1">
    <source>
        <dbReference type="SAM" id="Phobius"/>
    </source>
</evidence>
<keyword evidence="1" id="KW-1133">Transmembrane helix</keyword>
<gene>
    <name evidence="3" type="ORF">R3L15_07935</name>
    <name evidence="2" type="ORF">R3L16_13655</name>
</gene>
<dbReference type="RefSeq" id="WP_338730995.1">
    <property type="nucleotide sequence ID" value="NZ_CP136924.1"/>
</dbReference>
<proteinExistence type="predicted"/>
<keyword evidence="1" id="KW-0472">Membrane</keyword>
<dbReference type="Proteomes" id="UP001368318">
    <property type="component" value="Chromosome"/>
</dbReference>
<protein>
    <submittedName>
        <fullName evidence="3">Uncharacterized protein</fullName>
    </submittedName>
</protein>
<keyword evidence="4" id="KW-1185">Reference proteome</keyword>
<dbReference type="EMBL" id="CP136925">
    <property type="protein sequence ID" value="WXA12059.1"/>
    <property type="molecule type" value="Genomic_DNA"/>
</dbReference>
<dbReference type="KEGG" id="mcaa:R3L15_07935"/>
<accession>A0AAU6P3I8</accession>
<keyword evidence="1" id="KW-0812">Transmembrane</keyword>
<dbReference type="EMBL" id="CP136924">
    <property type="protein sequence ID" value="WXA02780.1"/>
    <property type="molecule type" value="Genomic_DNA"/>
</dbReference>
<name>A0AAU6P3I8_9FLAO</name>
<sequence length="164" mass="19054">MSNNLKHSKQHGFSTPKNYFDSFDAKILQQLKEEETLHQVKTHGFKVPNHYFNEVDNLIIKSTSKKTKVIAMPLLKKALYTTGIAASLLLAFTVFFNQNNISFDDVETTSLETYIESDFELQDFTTFFTNEDLENNSFSEVRFSEEHLENYIFNNTSIEDLMPE</sequence>
<feature type="transmembrane region" description="Helical" evidence="1">
    <location>
        <begin position="78"/>
        <end position="96"/>
    </location>
</feature>
<evidence type="ECO:0000313" key="3">
    <source>
        <dbReference type="EMBL" id="WXA12059.1"/>
    </source>
</evidence>